<proteinExistence type="predicted"/>
<sequence length="511" mass="58331">MARLPRYMKQQCATQSRIHFYIPGIIGKTLSQWPAPLGILKTLVRQMNLEFVNILFNGFNQVREAGNALHKRKCDSLDLNFKPLAQVWGRRFLEYHPQLKETIDSYAEDHKRTKQPQPDKISSFIDLFEKTRKQYDIHPDDIWNADEKGFMLEIPQSRTQKTNISKKSLQHKASRFLALSEDWVSTIECCNTGGRGNAVESSWKKMIPDKKAHVRCEEKGFSNEKHQLKWLTRTFIPQTALSQKTLSQRGTSSNRATRLLLLDGHSSPISFELFLTCWENHIIPLCIPPSTSHLLHPLDVGTLSKFTNIYTDELRNALQTGNLRISKDAFVPLWWVSRQDVMDPANIFTGWRNSGIWPVSKGIVYKRAGFDLPEARPFPNVTQLDAPITAEVFSTLLRQMDSSPPETAAQLREFLISCFDQQRRTGELFQEALSDLQQPSLSNHQPMTSSSIIEPIRSSSQLIQSFNAPENGALAWSSYGCIFKWKCFASNSDKHPSGRIVYGTSQYPGKL</sequence>
<keyword evidence="3" id="KW-1185">Reference proteome</keyword>
<feature type="domain" description="DDE-1" evidence="1">
    <location>
        <begin position="194"/>
        <end position="327"/>
    </location>
</feature>
<dbReference type="Proteomes" id="UP000184304">
    <property type="component" value="Unassembled WGS sequence"/>
</dbReference>
<dbReference type="PANTHER" id="PTHR19303:SF57">
    <property type="entry name" value="HTH CENPB-TYPE DOMAIN-CONTAINING PROTEIN"/>
    <property type="match status" value="1"/>
</dbReference>
<dbReference type="Pfam" id="PF03184">
    <property type="entry name" value="DDE_1"/>
    <property type="match status" value="1"/>
</dbReference>
<accession>A0A1L9NEN7</accession>
<name>A0A1L9NEN7_ASPTC</name>
<dbReference type="GO" id="GO:0005634">
    <property type="term" value="C:nucleus"/>
    <property type="evidence" value="ECO:0007669"/>
    <property type="project" value="TreeGrafter"/>
</dbReference>
<evidence type="ECO:0000259" key="1">
    <source>
        <dbReference type="Pfam" id="PF03184"/>
    </source>
</evidence>
<dbReference type="InterPro" id="IPR050863">
    <property type="entry name" value="CenT-Element_Derived"/>
</dbReference>
<reference evidence="3" key="1">
    <citation type="journal article" date="2017" name="Genome Biol.">
        <title>Comparative genomics reveals high biological diversity and specific adaptations in the industrially and medically important fungal genus Aspergillus.</title>
        <authorList>
            <person name="de Vries R.P."/>
            <person name="Riley R."/>
            <person name="Wiebenga A."/>
            <person name="Aguilar-Osorio G."/>
            <person name="Amillis S."/>
            <person name="Uchima C.A."/>
            <person name="Anderluh G."/>
            <person name="Asadollahi M."/>
            <person name="Askin M."/>
            <person name="Barry K."/>
            <person name="Battaglia E."/>
            <person name="Bayram O."/>
            <person name="Benocci T."/>
            <person name="Braus-Stromeyer S.A."/>
            <person name="Caldana C."/>
            <person name="Canovas D."/>
            <person name="Cerqueira G.C."/>
            <person name="Chen F."/>
            <person name="Chen W."/>
            <person name="Choi C."/>
            <person name="Clum A."/>
            <person name="Dos Santos R.A."/>
            <person name="Damasio A.R."/>
            <person name="Diallinas G."/>
            <person name="Emri T."/>
            <person name="Fekete E."/>
            <person name="Flipphi M."/>
            <person name="Freyberg S."/>
            <person name="Gallo A."/>
            <person name="Gournas C."/>
            <person name="Habgood R."/>
            <person name="Hainaut M."/>
            <person name="Harispe M.L."/>
            <person name="Henrissat B."/>
            <person name="Hilden K.S."/>
            <person name="Hope R."/>
            <person name="Hossain A."/>
            <person name="Karabika E."/>
            <person name="Karaffa L."/>
            <person name="Karanyi Z."/>
            <person name="Krasevec N."/>
            <person name="Kuo A."/>
            <person name="Kusch H."/>
            <person name="LaButti K."/>
            <person name="Lagendijk E.L."/>
            <person name="Lapidus A."/>
            <person name="Levasseur A."/>
            <person name="Lindquist E."/>
            <person name="Lipzen A."/>
            <person name="Logrieco A.F."/>
            <person name="MacCabe A."/>
            <person name="Maekelae M.R."/>
            <person name="Malavazi I."/>
            <person name="Melin P."/>
            <person name="Meyer V."/>
            <person name="Mielnichuk N."/>
            <person name="Miskei M."/>
            <person name="Molnar A.P."/>
            <person name="Mule G."/>
            <person name="Ngan C.Y."/>
            <person name="Orejas M."/>
            <person name="Orosz E."/>
            <person name="Ouedraogo J.P."/>
            <person name="Overkamp K.M."/>
            <person name="Park H.-S."/>
            <person name="Perrone G."/>
            <person name="Piumi F."/>
            <person name="Punt P.J."/>
            <person name="Ram A.F."/>
            <person name="Ramon A."/>
            <person name="Rauscher S."/>
            <person name="Record E."/>
            <person name="Riano-Pachon D.M."/>
            <person name="Robert V."/>
            <person name="Roehrig J."/>
            <person name="Ruller R."/>
            <person name="Salamov A."/>
            <person name="Salih N.S."/>
            <person name="Samson R.A."/>
            <person name="Sandor E."/>
            <person name="Sanguinetti M."/>
            <person name="Schuetze T."/>
            <person name="Sepcic K."/>
            <person name="Shelest E."/>
            <person name="Sherlock G."/>
            <person name="Sophianopoulou V."/>
            <person name="Squina F.M."/>
            <person name="Sun H."/>
            <person name="Susca A."/>
            <person name="Todd R.B."/>
            <person name="Tsang A."/>
            <person name="Unkles S.E."/>
            <person name="van de Wiele N."/>
            <person name="van Rossen-Uffink D."/>
            <person name="Oliveira J.V."/>
            <person name="Vesth T.C."/>
            <person name="Visser J."/>
            <person name="Yu J.-H."/>
            <person name="Zhou M."/>
            <person name="Andersen M.R."/>
            <person name="Archer D.B."/>
            <person name="Baker S.E."/>
            <person name="Benoit I."/>
            <person name="Brakhage A.A."/>
            <person name="Braus G.H."/>
            <person name="Fischer R."/>
            <person name="Frisvad J.C."/>
            <person name="Goldman G.H."/>
            <person name="Houbraken J."/>
            <person name="Oakley B."/>
            <person name="Pocsi I."/>
            <person name="Scazzocchio C."/>
            <person name="Seiboth B."/>
            <person name="vanKuyk P.A."/>
            <person name="Wortman J."/>
            <person name="Dyer P.S."/>
            <person name="Grigoriev I.V."/>
        </authorList>
    </citation>
    <scope>NUCLEOTIDE SEQUENCE [LARGE SCALE GENOMIC DNA]</scope>
    <source>
        <strain evidence="3">CBS 134.48</strain>
    </source>
</reference>
<dbReference type="VEuPathDB" id="FungiDB:ASPTUDRAFT_80879"/>
<gene>
    <name evidence="2" type="ORF">ASPTUDRAFT_80879</name>
</gene>
<organism evidence="2 3">
    <name type="scientific">Aspergillus tubingensis (strain CBS 134.48)</name>
    <dbReference type="NCBI Taxonomy" id="767770"/>
    <lineage>
        <taxon>Eukaryota</taxon>
        <taxon>Fungi</taxon>
        <taxon>Dikarya</taxon>
        <taxon>Ascomycota</taxon>
        <taxon>Pezizomycotina</taxon>
        <taxon>Eurotiomycetes</taxon>
        <taxon>Eurotiomycetidae</taxon>
        <taxon>Eurotiales</taxon>
        <taxon>Aspergillaceae</taxon>
        <taxon>Aspergillus</taxon>
        <taxon>Aspergillus subgen. Circumdati</taxon>
    </lineage>
</organism>
<dbReference type="GO" id="GO:0003677">
    <property type="term" value="F:DNA binding"/>
    <property type="evidence" value="ECO:0007669"/>
    <property type="project" value="TreeGrafter"/>
</dbReference>
<dbReference type="STRING" id="767770.A0A1L9NEN7"/>
<evidence type="ECO:0000313" key="3">
    <source>
        <dbReference type="Proteomes" id="UP000184304"/>
    </source>
</evidence>
<evidence type="ECO:0000313" key="2">
    <source>
        <dbReference type="EMBL" id="OJI87756.1"/>
    </source>
</evidence>
<dbReference type="PANTHER" id="PTHR19303">
    <property type="entry name" value="TRANSPOSON"/>
    <property type="match status" value="1"/>
</dbReference>
<dbReference type="InterPro" id="IPR004875">
    <property type="entry name" value="DDE_SF_endonuclease_dom"/>
</dbReference>
<dbReference type="OMA" id="INSYIMI"/>
<protein>
    <recommendedName>
        <fullName evidence="1">DDE-1 domain-containing protein</fullName>
    </recommendedName>
</protein>
<dbReference type="AlphaFoldDB" id="A0A1L9NEN7"/>
<dbReference type="EMBL" id="KV878181">
    <property type="protein sequence ID" value="OJI87756.1"/>
    <property type="molecule type" value="Genomic_DNA"/>
</dbReference>
<dbReference type="OrthoDB" id="4368338at2759"/>